<evidence type="ECO:0000256" key="6">
    <source>
        <dbReference type="SAM" id="MobiDB-lite"/>
    </source>
</evidence>
<dbReference type="EMBL" id="JACRUO010000001">
    <property type="protein sequence ID" value="MBD3689194.1"/>
    <property type="molecule type" value="Genomic_DNA"/>
</dbReference>
<dbReference type="Pfam" id="PF17136">
    <property type="entry name" value="ribosomal_L24"/>
    <property type="match status" value="1"/>
</dbReference>
<dbReference type="PANTHER" id="PTHR12903">
    <property type="entry name" value="MITOCHONDRIAL RIBOSOMAL PROTEIN L24"/>
    <property type="match status" value="1"/>
</dbReference>
<keyword evidence="5" id="KW-0699">rRNA-binding</keyword>
<evidence type="ECO:0000259" key="7">
    <source>
        <dbReference type="Pfam" id="PF17136"/>
    </source>
</evidence>
<dbReference type="Gene3D" id="2.30.30.30">
    <property type="match status" value="1"/>
</dbReference>
<dbReference type="GO" id="GO:1990904">
    <property type="term" value="C:ribonucleoprotein complex"/>
    <property type="evidence" value="ECO:0007669"/>
    <property type="project" value="UniProtKB-KW"/>
</dbReference>
<dbReference type="InterPro" id="IPR057264">
    <property type="entry name" value="Ribosomal_uL24_C"/>
</dbReference>
<dbReference type="Proteomes" id="UP000627538">
    <property type="component" value="Unassembled WGS sequence"/>
</dbReference>
<dbReference type="GO" id="GO:0019843">
    <property type="term" value="F:rRNA binding"/>
    <property type="evidence" value="ECO:0007669"/>
    <property type="project" value="UniProtKB-UniRule"/>
</dbReference>
<comment type="caution">
    <text evidence="8">The sequence shown here is derived from an EMBL/GenBank/DDBJ whole genome shotgun (WGS) entry which is preliminary data.</text>
</comment>
<keyword evidence="3 5" id="KW-0687">Ribonucleoprotein</keyword>
<evidence type="ECO:0000313" key="8">
    <source>
        <dbReference type="EMBL" id="MBD3689194.1"/>
    </source>
</evidence>
<keyword evidence="5" id="KW-0694">RNA-binding</keyword>
<dbReference type="AlphaFoldDB" id="A0A8I0GFQ5"/>
<keyword evidence="2 5" id="KW-0689">Ribosomal protein</keyword>
<dbReference type="InterPro" id="IPR008991">
    <property type="entry name" value="Translation_prot_SH3-like_sf"/>
</dbReference>
<evidence type="ECO:0000256" key="4">
    <source>
        <dbReference type="ARBA" id="ARBA00035206"/>
    </source>
</evidence>
<evidence type="ECO:0000256" key="5">
    <source>
        <dbReference type="HAMAP-Rule" id="MF_01326"/>
    </source>
</evidence>
<sequence>MAAKIKKGDLVEVIAGRTSDEKKLAERNKRREEQGLAPLKPGDKGKQGRVLEVLRDKQRVLVEGVNIRTHHVRQGQDQQGQATGGIEYREAPIHISNVALVDPKEKKPTRVGFREEQVERGGRMKTVRVRYAKRSGEDI</sequence>
<evidence type="ECO:0000256" key="2">
    <source>
        <dbReference type="ARBA" id="ARBA00022980"/>
    </source>
</evidence>
<dbReference type="RefSeq" id="WP_191071261.1">
    <property type="nucleotide sequence ID" value="NZ_CP060506.1"/>
</dbReference>
<dbReference type="InterPro" id="IPR041988">
    <property type="entry name" value="Ribosomal_uL24_KOW"/>
</dbReference>
<evidence type="ECO:0000256" key="1">
    <source>
        <dbReference type="ARBA" id="ARBA00010618"/>
    </source>
</evidence>
<evidence type="ECO:0000313" key="9">
    <source>
        <dbReference type="Proteomes" id="UP000627538"/>
    </source>
</evidence>
<proteinExistence type="inferred from homology"/>
<feature type="domain" description="Large ribosomal subunit protein uL24 C-terminal" evidence="7">
    <location>
        <begin position="65"/>
        <end position="139"/>
    </location>
</feature>
<keyword evidence="9" id="KW-1185">Reference proteome</keyword>
<comment type="subunit">
    <text evidence="5">Part of the 50S ribosomal subunit.</text>
</comment>
<dbReference type="InterPro" id="IPR003256">
    <property type="entry name" value="Ribosomal_uL24"/>
</dbReference>
<protein>
    <recommendedName>
        <fullName evidence="4 5">Large ribosomal subunit protein uL24</fullName>
    </recommendedName>
</protein>
<reference evidence="8 9" key="1">
    <citation type="submission" date="2020-08" db="EMBL/GenBank/DDBJ databases">
        <title>Winkia gen. nov., sp. nov., isolated from faeces of the Anser albifrons in China.</title>
        <authorList>
            <person name="Liu Q."/>
        </authorList>
    </citation>
    <scope>NUCLEOTIDE SEQUENCE [LARGE SCALE GENOMIC DNA]</scope>
    <source>
        <strain evidence="8 9">C62</strain>
    </source>
</reference>
<accession>A0A8I0GFQ5</accession>
<dbReference type="NCBIfam" id="TIGR01079">
    <property type="entry name" value="rplX_bact"/>
    <property type="match status" value="1"/>
</dbReference>
<dbReference type="GO" id="GO:0003735">
    <property type="term" value="F:structural constituent of ribosome"/>
    <property type="evidence" value="ECO:0007669"/>
    <property type="project" value="InterPro"/>
</dbReference>
<feature type="region of interest" description="Disordered" evidence="6">
    <location>
        <begin position="16"/>
        <end position="47"/>
    </location>
</feature>
<dbReference type="InterPro" id="IPR014722">
    <property type="entry name" value="Rib_uL2_dom2"/>
</dbReference>
<dbReference type="CDD" id="cd06089">
    <property type="entry name" value="KOW_RPL26"/>
    <property type="match status" value="1"/>
</dbReference>
<comment type="function">
    <text evidence="5">One of the proteins that surrounds the polypeptide exit tunnel on the outside of the subunit.</text>
</comment>
<dbReference type="GO" id="GO:0005840">
    <property type="term" value="C:ribosome"/>
    <property type="evidence" value="ECO:0007669"/>
    <property type="project" value="UniProtKB-KW"/>
</dbReference>
<comment type="similarity">
    <text evidence="1 5">Belongs to the universal ribosomal protein uL24 family.</text>
</comment>
<dbReference type="GO" id="GO:0006412">
    <property type="term" value="P:translation"/>
    <property type="evidence" value="ECO:0007669"/>
    <property type="project" value="UniProtKB-UniRule"/>
</dbReference>
<organism evidence="8 9">
    <name type="scientific">Nanchangia anserum</name>
    <dbReference type="NCBI Taxonomy" id="2692125"/>
    <lineage>
        <taxon>Bacteria</taxon>
        <taxon>Bacillati</taxon>
        <taxon>Actinomycetota</taxon>
        <taxon>Actinomycetes</taxon>
        <taxon>Actinomycetales</taxon>
        <taxon>Actinomycetaceae</taxon>
        <taxon>Nanchangia</taxon>
    </lineage>
</organism>
<feature type="compositionally biased region" description="Basic and acidic residues" evidence="6">
    <location>
        <begin position="18"/>
        <end position="34"/>
    </location>
</feature>
<dbReference type="HAMAP" id="MF_01326_B">
    <property type="entry name" value="Ribosomal_uL24_B"/>
    <property type="match status" value="1"/>
</dbReference>
<dbReference type="SUPFAM" id="SSF50104">
    <property type="entry name" value="Translation proteins SH3-like domain"/>
    <property type="match status" value="1"/>
</dbReference>
<name>A0A8I0GFQ5_9ACTO</name>
<comment type="function">
    <text evidence="5">One of two assembly initiator proteins, it binds directly to the 5'-end of the 23S rRNA, where it nucleates assembly of the 50S subunit.</text>
</comment>
<gene>
    <name evidence="5 8" type="primary">rplX</name>
    <name evidence="8" type="ORF">H8R10_02980</name>
</gene>
<evidence type="ECO:0000256" key="3">
    <source>
        <dbReference type="ARBA" id="ARBA00023274"/>
    </source>
</evidence>